<dbReference type="Proteomes" id="UP000800092">
    <property type="component" value="Unassembled WGS sequence"/>
</dbReference>
<evidence type="ECO:0000259" key="5">
    <source>
        <dbReference type="Pfam" id="PF13193"/>
    </source>
</evidence>
<dbReference type="InterPro" id="IPR045851">
    <property type="entry name" value="AMP-bd_C_sf"/>
</dbReference>
<evidence type="ECO:0000256" key="1">
    <source>
        <dbReference type="ARBA" id="ARBA00004924"/>
    </source>
</evidence>
<name>A0A6A6H0G0_VIRVR</name>
<dbReference type="GO" id="GO:0016405">
    <property type="term" value="F:CoA-ligase activity"/>
    <property type="evidence" value="ECO:0007669"/>
    <property type="project" value="TreeGrafter"/>
</dbReference>
<dbReference type="PROSITE" id="PS00455">
    <property type="entry name" value="AMP_BINDING"/>
    <property type="match status" value="1"/>
</dbReference>
<dbReference type="Gene3D" id="3.30.300.30">
    <property type="match status" value="1"/>
</dbReference>
<dbReference type="SUPFAM" id="SSF56801">
    <property type="entry name" value="Acetyl-CoA synthetase-like"/>
    <property type="match status" value="1"/>
</dbReference>
<keyword evidence="3" id="KW-0812">Transmembrane</keyword>
<feature type="transmembrane region" description="Helical" evidence="3">
    <location>
        <begin position="73"/>
        <end position="97"/>
    </location>
</feature>
<dbReference type="Gene3D" id="3.40.50.980">
    <property type="match status" value="2"/>
</dbReference>
<evidence type="ECO:0000256" key="2">
    <source>
        <dbReference type="ARBA" id="ARBA00006432"/>
    </source>
</evidence>
<proteinExistence type="inferred from homology"/>
<reference evidence="6" key="1">
    <citation type="journal article" date="2020" name="Stud. Mycol.">
        <title>101 Dothideomycetes genomes: a test case for predicting lifestyles and emergence of pathogens.</title>
        <authorList>
            <person name="Haridas S."/>
            <person name="Albert R."/>
            <person name="Binder M."/>
            <person name="Bloem J."/>
            <person name="Labutti K."/>
            <person name="Salamov A."/>
            <person name="Andreopoulos B."/>
            <person name="Baker S."/>
            <person name="Barry K."/>
            <person name="Bills G."/>
            <person name="Bluhm B."/>
            <person name="Cannon C."/>
            <person name="Castanera R."/>
            <person name="Culley D."/>
            <person name="Daum C."/>
            <person name="Ezra D."/>
            <person name="Gonzalez J."/>
            <person name="Henrissat B."/>
            <person name="Kuo A."/>
            <person name="Liang C."/>
            <person name="Lipzen A."/>
            <person name="Lutzoni F."/>
            <person name="Magnuson J."/>
            <person name="Mondo S."/>
            <person name="Nolan M."/>
            <person name="Ohm R."/>
            <person name="Pangilinan J."/>
            <person name="Park H.-J."/>
            <person name="Ramirez L."/>
            <person name="Alfaro M."/>
            <person name="Sun H."/>
            <person name="Tritt A."/>
            <person name="Yoshinaga Y."/>
            <person name="Zwiers L.-H."/>
            <person name="Turgeon B."/>
            <person name="Goodwin S."/>
            <person name="Spatafora J."/>
            <person name="Crous P."/>
            <person name="Grigoriev I."/>
        </authorList>
    </citation>
    <scope>NUCLEOTIDE SEQUENCE</scope>
    <source>
        <strain evidence="6">Tuck. ex Michener</strain>
    </source>
</reference>
<dbReference type="PANTHER" id="PTHR24096:SF424">
    <property type="entry name" value="ACETYL-COA SYNTHETASE-LIKE PROTEIN-RELATED"/>
    <property type="match status" value="1"/>
</dbReference>
<dbReference type="Pfam" id="PF13193">
    <property type="entry name" value="AMP-binding_C"/>
    <property type="match status" value="1"/>
</dbReference>
<feature type="domain" description="AMP-dependent synthetase/ligase" evidence="4">
    <location>
        <begin position="45"/>
        <end position="413"/>
    </location>
</feature>
<feature type="domain" description="AMP-binding enzyme C-terminal" evidence="5">
    <location>
        <begin position="463"/>
        <end position="538"/>
    </location>
</feature>
<dbReference type="InterPro" id="IPR000873">
    <property type="entry name" value="AMP-dep_synth/lig_dom"/>
</dbReference>
<comment type="pathway">
    <text evidence="1">Siderophore biosynthesis.</text>
</comment>
<keyword evidence="7" id="KW-1185">Reference proteome</keyword>
<dbReference type="CDD" id="cd05911">
    <property type="entry name" value="Firefly_Luc_like"/>
    <property type="match status" value="1"/>
</dbReference>
<keyword evidence="6" id="KW-0436">Ligase</keyword>
<dbReference type="InterPro" id="IPR025110">
    <property type="entry name" value="AMP-bd_C"/>
</dbReference>
<dbReference type="AlphaFoldDB" id="A0A6A6H0G0"/>
<protein>
    <submittedName>
        <fullName evidence="6">Putative 4-coumarate-CoA ligase</fullName>
    </submittedName>
</protein>
<evidence type="ECO:0000259" key="4">
    <source>
        <dbReference type="Pfam" id="PF00501"/>
    </source>
</evidence>
<dbReference type="EMBL" id="ML991826">
    <property type="protein sequence ID" value="KAF2231472.1"/>
    <property type="molecule type" value="Genomic_DNA"/>
</dbReference>
<dbReference type="PANTHER" id="PTHR24096">
    <property type="entry name" value="LONG-CHAIN-FATTY-ACID--COA LIGASE"/>
    <property type="match status" value="1"/>
</dbReference>
<dbReference type="OrthoDB" id="6509636at2759"/>
<keyword evidence="3" id="KW-1133">Transmembrane helix</keyword>
<comment type="similarity">
    <text evidence="2">Belongs to the ATP-dependent AMP-binding enzyme family.</text>
</comment>
<dbReference type="InterPro" id="IPR020845">
    <property type="entry name" value="AMP-binding_CS"/>
</dbReference>
<accession>A0A6A6H0G0</accession>
<organism evidence="6 7">
    <name type="scientific">Viridothelium virens</name>
    <name type="common">Speckled blister lichen</name>
    <name type="synonym">Trypethelium virens</name>
    <dbReference type="NCBI Taxonomy" id="1048519"/>
    <lineage>
        <taxon>Eukaryota</taxon>
        <taxon>Fungi</taxon>
        <taxon>Dikarya</taxon>
        <taxon>Ascomycota</taxon>
        <taxon>Pezizomycotina</taxon>
        <taxon>Dothideomycetes</taxon>
        <taxon>Dothideomycetes incertae sedis</taxon>
        <taxon>Trypetheliales</taxon>
        <taxon>Trypetheliaceae</taxon>
        <taxon>Viridothelium</taxon>
    </lineage>
</organism>
<dbReference type="FunFam" id="3.40.50.12780:FF:000003">
    <property type="entry name" value="Long-chain-fatty-acid--CoA ligase FadD"/>
    <property type="match status" value="1"/>
</dbReference>
<dbReference type="Pfam" id="PF00501">
    <property type="entry name" value="AMP-binding"/>
    <property type="match status" value="1"/>
</dbReference>
<dbReference type="Gene3D" id="2.30.38.10">
    <property type="entry name" value="Luciferase, Domain 3"/>
    <property type="match status" value="1"/>
</dbReference>
<keyword evidence="3" id="KW-0472">Membrane</keyword>
<evidence type="ECO:0000313" key="7">
    <source>
        <dbReference type="Proteomes" id="UP000800092"/>
    </source>
</evidence>
<evidence type="ECO:0000313" key="6">
    <source>
        <dbReference type="EMBL" id="KAF2231472.1"/>
    </source>
</evidence>
<sequence length="558" mass="62165">MPIRSRWSIDIPRVSLPTYLFGDPNGPLPDQTPCFLDADRPDKLYLTLNTFRLWAKRLAHGLRKAGLKEGDRVLLFSGNTIFFPVVVLGVIMAGGIFTGANPTYVARELAYQLKDSEARFLIVAEGSLETALHAAHSIGMDKSRVFLFDDGADTFYDEGAGKQGVRHWSHLIATPEEGAAFTWENLTTDDQLKRTASLNYSSGTTGVPKGVEITHRNYVANTSQVAHTARLSPEYEDRTKRMRLLCFLPMYHAMAQTIFGINSPKRGVPVYIMQKFDFRKMLDCIQKYRITDLSCVPPVVVKLAKDPIVKNYDLSSIENVGAGAAPLGREVCAELEQLWPEGVINVKQGWGMTEATCSVTGWDPGEKSTSFAVGELNANCEARIMSDDETNEVPLGQRGELWIRAPNVMKGYWRKPEATTATKTSDGWLKTGDMAFVDNGKFFIVDRKKELIKVRGNQVAPAELEALLLEHPDVADAAVIGALINGEELPRAYIVKQLQASVTEQEIQRFMQERTSRNKWLVGGVKFLDTIPKNPSGKILRKSLRDQAKMEVGERPRL</sequence>
<evidence type="ECO:0000256" key="3">
    <source>
        <dbReference type="SAM" id="Phobius"/>
    </source>
</evidence>
<gene>
    <name evidence="6" type="ORF">EV356DRAFT_518487</name>
</gene>